<evidence type="ECO:0000256" key="8">
    <source>
        <dbReference type="HAMAP-Rule" id="MF_02004"/>
    </source>
</evidence>
<evidence type="ECO:0000256" key="4">
    <source>
        <dbReference type="ARBA" id="ARBA00022840"/>
    </source>
</evidence>
<dbReference type="InterPro" id="IPR002300">
    <property type="entry name" value="aa-tRNA-synth_Ia"/>
</dbReference>
<name>A0ABR5ZFN3_9GAMM</name>
<dbReference type="SUPFAM" id="SSF52374">
    <property type="entry name" value="Nucleotidylyl transferase"/>
    <property type="match status" value="1"/>
</dbReference>
<comment type="similarity">
    <text evidence="8">Belongs to the class-I aminoacyl-tRNA synthetase family. ValS type 1 subfamily.</text>
</comment>
<accession>A0ABR5ZFN3</accession>
<feature type="short sequence motif" description="'HIGH' region" evidence="8">
    <location>
        <begin position="42"/>
        <end position="52"/>
    </location>
</feature>
<dbReference type="CDD" id="cd00817">
    <property type="entry name" value="ValRS_core"/>
    <property type="match status" value="1"/>
</dbReference>
<sequence>METKYNPQDIEQPLYEHWEKQGYFKPHGDTSKESFSIMIPPPNVTGSLHMGHAFQQTIMDTLIRYQRMQGKNTLWQAGTDHAGIATQMVVERKIAAEEGKTRHDYGREAFIDKIWQWKGESGGNITRQMRRLGNSVDWERERFTMDEGLSNAVKEVFVRLYKEDLIYRGKRLVNWDPKLRTAISDLEVENREVKGSMWHLRYPLADGVKTAEGKDYLVVATTRPETMLGDTGIAVNPEDPRYKDLIGKEVILPLIGRRIPIVADEHADMEKGTGCVKITPAHDFNDYEVGKRHQLPMVNILTFDGDIRQSAEVFDTNGEASTVYSSDIPEAFQGLERFAARKALVAAFDELGLLEEIKAHDLTVPYGDRGGVVIEPMLTDQWYVRAAVLAKPAVEAVEDGRIQFVPKQYENMYFSWMRDIQDWCISRQLWWGHRIPAWYDANGNVYVGRTEAEVRSENNLADDVVLNQDEDVLDTWFSSGLWTFSTLGWPEQTPDLKAFHPSSVMVSGFDIIFFWIARMIMLTMHFIKDEDGKPQVPFHTVYMTGLIRDEEGQKMSKSKGNVIDPLDMVDGISLEALLEKRTGNMMQPQLAEKIRKRTEKQFPNGIEPHGTDALRFTLAALASTGRDINWDMKRLEGYRNFCNKLWNASRFVLMNTEDQDCGFGAGEKVLSLADRWILAEFNRTVKAYREALDGYRFDIAAGILYEFTWNQFCDWYLELTKPVMNGGSEAELRGTRHTLVTVLEALLRLAHPIIPFITETIWLRVKALKGISADTIMLQPFPEFDAAQEDTLALNDLEWIKQAIIAVRNIRAEMNIAPGKPLEVLLRDATAEAQRRVEENRSFIQTLARLENITVLPAGDKGPVSVTKLIDGAELLIPMAGLIDKAAELDRLAKEVAKIEAEIGRIESKLSNEGFVARAPEAVVAKEREKMDGYAVAKAKLLEQQAVIAAL</sequence>
<organism evidence="12 13">
    <name type="scientific">Pectobacterium aroidearum</name>
    <dbReference type="NCBI Taxonomy" id="1201031"/>
    <lineage>
        <taxon>Bacteria</taxon>
        <taxon>Pseudomonadati</taxon>
        <taxon>Pseudomonadota</taxon>
        <taxon>Gammaproteobacteria</taxon>
        <taxon>Enterobacterales</taxon>
        <taxon>Pectobacteriaceae</taxon>
        <taxon>Pectobacterium</taxon>
    </lineage>
</organism>
<dbReference type="EC" id="6.1.1.9" evidence="8"/>
<dbReference type="Proteomes" id="UP000530038">
    <property type="component" value="Unassembled WGS sequence"/>
</dbReference>
<dbReference type="InterPro" id="IPR001412">
    <property type="entry name" value="aa-tRNA-synth_I_CS"/>
</dbReference>
<dbReference type="Gene3D" id="1.10.287.380">
    <property type="entry name" value="Valyl-tRNA synthetase, C-terminal domain"/>
    <property type="match status" value="1"/>
</dbReference>
<dbReference type="InterPro" id="IPR019499">
    <property type="entry name" value="Val-tRNA_synth_tRNA-bd"/>
</dbReference>
<evidence type="ECO:0000256" key="7">
    <source>
        <dbReference type="ARBA" id="ARBA00047552"/>
    </source>
</evidence>
<comment type="subcellular location">
    <subcellularLocation>
        <location evidence="8">Cytoplasm</location>
    </subcellularLocation>
</comment>
<keyword evidence="8" id="KW-0175">Coiled coil</keyword>
<proteinExistence type="inferred from homology"/>
<keyword evidence="4 8" id="KW-0067">ATP-binding</keyword>
<dbReference type="RefSeq" id="WP_181829933.1">
    <property type="nucleotide sequence ID" value="NZ_CP104757.1"/>
</dbReference>
<dbReference type="Pfam" id="PF08264">
    <property type="entry name" value="Anticodon_1"/>
    <property type="match status" value="1"/>
</dbReference>
<keyword evidence="5 8" id="KW-0648">Protein biosynthesis</keyword>
<dbReference type="CDD" id="cd07962">
    <property type="entry name" value="Anticodon_Ia_Val"/>
    <property type="match status" value="1"/>
</dbReference>
<comment type="caution">
    <text evidence="12">The sequence shown here is derived from an EMBL/GenBank/DDBJ whole genome shotgun (WGS) entry which is preliminary data.</text>
</comment>
<dbReference type="NCBIfam" id="TIGR00422">
    <property type="entry name" value="valS"/>
    <property type="match status" value="1"/>
</dbReference>
<dbReference type="InterPro" id="IPR009080">
    <property type="entry name" value="tRNAsynth_Ia_anticodon-bd"/>
</dbReference>
<comment type="function">
    <text evidence="8">Catalyzes the attachment of valine to tRNA(Val). As ValRS can inadvertently accommodate and process structurally similar amino acids such as threonine, to avoid such errors, it has a 'posttransfer' editing activity that hydrolyzes mischarged Thr-tRNA(Val) in a tRNA-dependent manner.</text>
</comment>
<feature type="binding site" evidence="8">
    <location>
        <position position="557"/>
    </location>
    <ligand>
        <name>ATP</name>
        <dbReference type="ChEBI" id="CHEBI:30616"/>
    </ligand>
</feature>
<dbReference type="InterPro" id="IPR010978">
    <property type="entry name" value="tRNA-bd_arm"/>
</dbReference>
<dbReference type="SUPFAM" id="SSF46589">
    <property type="entry name" value="tRNA-binding arm"/>
    <property type="match status" value="1"/>
</dbReference>
<evidence type="ECO:0000313" key="13">
    <source>
        <dbReference type="Proteomes" id="UP000530038"/>
    </source>
</evidence>
<evidence type="ECO:0000256" key="3">
    <source>
        <dbReference type="ARBA" id="ARBA00022741"/>
    </source>
</evidence>
<feature type="coiled-coil region" evidence="8">
    <location>
        <begin position="882"/>
        <end position="909"/>
    </location>
</feature>
<dbReference type="Gene3D" id="1.10.730.10">
    <property type="entry name" value="Isoleucyl-tRNA Synthetase, Domain 1"/>
    <property type="match status" value="1"/>
</dbReference>
<dbReference type="Gene3D" id="3.40.50.620">
    <property type="entry name" value="HUPs"/>
    <property type="match status" value="2"/>
</dbReference>
<evidence type="ECO:0000259" key="9">
    <source>
        <dbReference type="Pfam" id="PF00133"/>
    </source>
</evidence>
<dbReference type="Gene3D" id="3.90.740.10">
    <property type="entry name" value="Valyl/Leucyl/Isoleucyl-tRNA synthetase, editing domain"/>
    <property type="match status" value="1"/>
</dbReference>
<dbReference type="InterPro" id="IPR013155">
    <property type="entry name" value="M/V/L/I-tRNA-synth_anticd-bd"/>
</dbReference>
<feature type="domain" description="Valyl-tRNA synthetase tRNA-binding arm" evidence="11">
    <location>
        <begin position="886"/>
        <end position="944"/>
    </location>
</feature>
<comment type="catalytic activity">
    <reaction evidence="7 8">
        <text>tRNA(Val) + L-valine + ATP = L-valyl-tRNA(Val) + AMP + diphosphate</text>
        <dbReference type="Rhea" id="RHEA:10704"/>
        <dbReference type="Rhea" id="RHEA-COMP:9672"/>
        <dbReference type="Rhea" id="RHEA-COMP:9708"/>
        <dbReference type="ChEBI" id="CHEBI:30616"/>
        <dbReference type="ChEBI" id="CHEBI:33019"/>
        <dbReference type="ChEBI" id="CHEBI:57762"/>
        <dbReference type="ChEBI" id="CHEBI:78442"/>
        <dbReference type="ChEBI" id="CHEBI:78537"/>
        <dbReference type="ChEBI" id="CHEBI:456215"/>
        <dbReference type="EC" id="6.1.1.9"/>
    </reaction>
</comment>
<comment type="subunit">
    <text evidence="8">Monomer.</text>
</comment>
<comment type="domain">
    <text evidence="8">ValRS has two distinct active sites: one for aminoacylation and one for editing. The misactivated threonine is translocated from the active site to the editing site.</text>
</comment>
<dbReference type="InterPro" id="IPR037118">
    <property type="entry name" value="Val-tRNA_synth_C_sf"/>
</dbReference>
<keyword evidence="6 8" id="KW-0030">Aminoacyl-tRNA synthetase</keyword>
<evidence type="ECO:0000256" key="6">
    <source>
        <dbReference type="ARBA" id="ARBA00023146"/>
    </source>
</evidence>
<dbReference type="PRINTS" id="PR00986">
    <property type="entry name" value="TRNASYNTHVAL"/>
</dbReference>
<comment type="domain">
    <text evidence="8">The C-terminal coiled-coil domain is crucial for aminoacylation activity.</text>
</comment>
<keyword evidence="1 8" id="KW-0963">Cytoplasm</keyword>
<evidence type="ECO:0000259" key="11">
    <source>
        <dbReference type="Pfam" id="PF10458"/>
    </source>
</evidence>
<protein>
    <recommendedName>
        <fullName evidence="8">Valine--tRNA ligase</fullName>
        <ecNumber evidence="8">6.1.1.9</ecNumber>
    </recommendedName>
    <alternativeName>
        <fullName evidence="8">Valyl-tRNA synthetase</fullName>
        <shortName evidence="8">ValRS</shortName>
    </alternativeName>
</protein>
<evidence type="ECO:0000259" key="10">
    <source>
        <dbReference type="Pfam" id="PF08264"/>
    </source>
</evidence>
<dbReference type="InterPro" id="IPR014729">
    <property type="entry name" value="Rossmann-like_a/b/a_fold"/>
</dbReference>
<gene>
    <name evidence="8" type="primary">valS</name>
    <name evidence="12" type="ORF">H2Y56_14925</name>
</gene>
<feature type="domain" description="Aminoacyl-tRNA synthetase class Ia" evidence="9">
    <location>
        <begin position="14"/>
        <end position="631"/>
    </location>
</feature>
<keyword evidence="2 8" id="KW-0436">Ligase</keyword>
<dbReference type="SUPFAM" id="SSF50677">
    <property type="entry name" value="ValRS/IleRS/LeuRS editing domain"/>
    <property type="match status" value="1"/>
</dbReference>
<dbReference type="Pfam" id="PF00133">
    <property type="entry name" value="tRNA-synt_1"/>
    <property type="match status" value="1"/>
</dbReference>
<evidence type="ECO:0000256" key="5">
    <source>
        <dbReference type="ARBA" id="ARBA00022917"/>
    </source>
</evidence>
<dbReference type="HAMAP" id="MF_02004">
    <property type="entry name" value="Val_tRNA_synth_type1"/>
    <property type="match status" value="1"/>
</dbReference>
<dbReference type="EMBL" id="JACERK010000007">
    <property type="protein sequence ID" value="MBA5233388.1"/>
    <property type="molecule type" value="Genomic_DNA"/>
</dbReference>
<dbReference type="NCBIfam" id="NF004349">
    <property type="entry name" value="PRK05729.1"/>
    <property type="match status" value="1"/>
</dbReference>
<dbReference type="GO" id="GO:0004832">
    <property type="term" value="F:valine-tRNA ligase activity"/>
    <property type="evidence" value="ECO:0007669"/>
    <property type="project" value="UniProtKB-EC"/>
</dbReference>
<evidence type="ECO:0000256" key="1">
    <source>
        <dbReference type="ARBA" id="ARBA00022490"/>
    </source>
</evidence>
<dbReference type="InterPro" id="IPR009008">
    <property type="entry name" value="Val/Leu/Ile-tRNA-synth_edit"/>
</dbReference>
<dbReference type="Pfam" id="PF10458">
    <property type="entry name" value="Val_tRNA-synt_C"/>
    <property type="match status" value="1"/>
</dbReference>
<reference evidence="12 13" key="1">
    <citation type="submission" date="2020-07" db="EMBL/GenBank/DDBJ databases">
        <title>Characterization of Pectobacterium aroidearum strains causing soft rot on Amorphophallus konjac.</title>
        <authorList>
            <person name="Xie H."/>
        </authorList>
    </citation>
    <scope>NUCLEOTIDE SEQUENCE [LARGE SCALE GENOMIC DNA]</scope>
    <source>
        <strain evidence="12 13">MY10</strain>
    </source>
</reference>
<dbReference type="InterPro" id="IPR033705">
    <property type="entry name" value="Anticodon_Ia_Val"/>
</dbReference>
<dbReference type="PROSITE" id="PS00178">
    <property type="entry name" value="AA_TRNA_LIGASE_I"/>
    <property type="match status" value="1"/>
</dbReference>
<evidence type="ECO:0000256" key="2">
    <source>
        <dbReference type="ARBA" id="ARBA00022598"/>
    </source>
</evidence>
<keyword evidence="3 8" id="KW-0547">Nucleotide-binding</keyword>
<dbReference type="InterPro" id="IPR002303">
    <property type="entry name" value="Valyl-tRNA_ligase"/>
</dbReference>
<feature type="domain" description="Methionyl/Valyl/Leucyl/Isoleucyl-tRNA synthetase anticodon-binding" evidence="10">
    <location>
        <begin position="674"/>
        <end position="825"/>
    </location>
</feature>
<keyword evidence="13" id="KW-1185">Reference proteome</keyword>
<dbReference type="PANTHER" id="PTHR11946:SF93">
    <property type="entry name" value="VALINE--TRNA LIGASE, CHLOROPLASTIC_MITOCHONDRIAL 2"/>
    <property type="match status" value="1"/>
</dbReference>
<feature type="short sequence motif" description="'KMSKS' region" evidence="8">
    <location>
        <begin position="554"/>
        <end position="558"/>
    </location>
</feature>
<dbReference type="PANTHER" id="PTHR11946">
    <property type="entry name" value="VALYL-TRNA SYNTHETASES"/>
    <property type="match status" value="1"/>
</dbReference>
<evidence type="ECO:0000313" key="12">
    <source>
        <dbReference type="EMBL" id="MBA5233388.1"/>
    </source>
</evidence>
<dbReference type="SUPFAM" id="SSF47323">
    <property type="entry name" value="Anticodon-binding domain of a subclass of class I aminoacyl-tRNA synthetases"/>
    <property type="match status" value="1"/>
</dbReference>